<organism evidence="1 2">
    <name type="scientific">Iris pallida</name>
    <name type="common">Sweet iris</name>
    <dbReference type="NCBI Taxonomy" id="29817"/>
    <lineage>
        <taxon>Eukaryota</taxon>
        <taxon>Viridiplantae</taxon>
        <taxon>Streptophyta</taxon>
        <taxon>Embryophyta</taxon>
        <taxon>Tracheophyta</taxon>
        <taxon>Spermatophyta</taxon>
        <taxon>Magnoliopsida</taxon>
        <taxon>Liliopsida</taxon>
        <taxon>Asparagales</taxon>
        <taxon>Iridaceae</taxon>
        <taxon>Iridoideae</taxon>
        <taxon>Irideae</taxon>
        <taxon>Iris</taxon>
    </lineage>
</organism>
<keyword evidence="2" id="KW-1185">Reference proteome</keyword>
<accession>A0AAX6FBK4</accession>
<evidence type="ECO:0000313" key="1">
    <source>
        <dbReference type="EMBL" id="KAJ6813742.1"/>
    </source>
</evidence>
<gene>
    <name evidence="1" type="ORF">M6B38_142970</name>
</gene>
<protein>
    <submittedName>
        <fullName evidence="1">Uncharacterized protein</fullName>
    </submittedName>
</protein>
<dbReference type="Proteomes" id="UP001140949">
    <property type="component" value="Unassembled WGS sequence"/>
</dbReference>
<sequence length="71" mass="7826">MKICSRGQGAWQRAYAARRIYAAELLMRPGSSGKQNILCGMNGAMLLIQSVSILQIENFEGGPVEAWKILE</sequence>
<reference evidence="1" key="1">
    <citation type="journal article" date="2023" name="GigaByte">
        <title>Genome assembly of the bearded iris, Iris pallida Lam.</title>
        <authorList>
            <person name="Bruccoleri R.E."/>
            <person name="Oakeley E.J."/>
            <person name="Faust A.M.E."/>
            <person name="Altorfer M."/>
            <person name="Dessus-Babus S."/>
            <person name="Burckhardt D."/>
            <person name="Oertli M."/>
            <person name="Naumann U."/>
            <person name="Petersen F."/>
            <person name="Wong J."/>
        </authorList>
    </citation>
    <scope>NUCLEOTIDE SEQUENCE</scope>
    <source>
        <strain evidence="1">GSM-AAB239-AS_SAM_17_03QT</strain>
    </source>
</reference>
<evidence type="ECO:0000313" key="2">
    <source>
        <dbReference type="Proteomes" id="UP001140949"/>
    </source>
</evidence>
<dbReference type="EMBL" id="JANAVB010030220">
    <property type="protein sequence ID" value="KAJ6813742.1"/>
    <property type="molecule type" value="Genomic_DNA"/>
</dbReference>
<proteinExistence type="predicted"/>
<reference evidence="1" key="2">
    <citation type="submission" date="2023-04" db="EMBL/GenBank/DDBJ databases">
        <authorList>
            <person name="Bruccoleri R.E."/>
            <person name="Oakeley E.J."/>
            <person name="Faust A.-M."/>
            <person name="Dessus-Babus S."/>
            <person name="Altorfer M."/>
            <person name="Burckhardt D."/>
            <person name="Oertli M."/>
            <person name="Naumann U."/>
            <person name="Petersen F."/>
            <person name="Wong J."/>
        </authorList>
    </citation>
    <scope>NUCLEOTIDE SEQUENCE</scope>
    <source>
        <strain evidence="1">GSM-AAB239-AS_SAM_17_03QT</strain>
        <tissue evidence="1">Leaf</tissue>
    </source>
</reference>
<name>A0AAX6FBK4_IRIPA</name>
<dbReference type="AlphaFoldDB" id="A0AAX6FBK4"/>
<comment type="caution">
    <text evidence="1">The sequence shown here is derived from an EMBL/GenBank/DDBJ whole genome shotgun (WGS) entry which is preliminary data.</text>
</comment>